<evidence type="ECO:0000313" key="5">
    <source>
        <dbReference type="EMBL" id="WEK20990.1"/>
    </source>
</evidence>
<dbReference type="Pfam" id="PF00295">
    <property type="entry name" value="Glyco_hydro_28"/>
    <property type="match status" value="1"/>
</dbReference>
<dbReference type="GO" id="GO:0004650">
    <property type="term" value="F:polygalacturonase activity"/>
    <property type="evidence" value="ECO:0007669"/>
    <property type="project" value="InterPro"/>
</dbReference>
<evidence type="ECO:0000256" key="3">
    <source>
        <dbReference type="ARBA" id="ARBA00023295"/>
    </source>
</evidence>
<keyword evidence="2 4" id="KW-0378">Hydrolase</keyword>
<dbReference type="InterPro" id="IPR012334">
    <property type="entry name" value="Pectin_lyas_fold"/>
</dbReference>
<reference evidence="5" key="1">
    <citation type="submission" date="2023-03" db="EMBL/GenBank/DDBJ databases">
        <title>Andean soil-derived lignocellulolytic bacterial consortium as a source of novel taxa and putative plastic-active enzymes.</title>
        <authorList>
            <person name="Diaz-Garcia L."/>
            <person name="Chuvochina M."/>
            <person name="Feuerriegel G."/>
            <person name="Bunk B."/>
            <person name="Sproer C."/>
            <person name="Streit W.R."/>
            <person name="Rodriguez L.M."/>
            <person name="Overmann J."/>
            <person name="Jimenez D.J."/>
        </authorList>
    </citation>
    <scope>NUCLEOTIDE SEQUENCE</scope>
    <source>
        <strain evidence="5">MAG 3858</strain>
    </source>
</reference>
<evidence type="ECO:0000256" key="1">
    <source>
        <dbReference type="ARBA" id="ARBA00008834"/>
    </source>
</evidence>
<gene>
    <name evidence="5" type="ORF">P0Y49_07540</name>
</gene>
<comment type="similarity">
    <text evidence="1 4">Belongs to the glycosyl hydrolase 28 family.</text>
</comment>
<dbReference type="SMART" id="SM00710">
    <property type="entry name" value="PbH1"/>
    <property type="match status" value="5"/>
</dbReference>
<protein>
    <submittedName>
        <fullName evidence="5">Glycoside hydrolase family 28 protein</fullName>
    </submittedName>
</protein>
<dbReference type="Gene3D" id="2.160.20.10">
    <property type="entry name" value="Single-stranded right-handed beta-helix, Pectin lyase-like"/>
    <property type="match status" value="1"/>
</dbReference>
<dbReference type="InterPro" id="IPR051801">
    <property type="entry name" value="GH28_Enzymes"/>
</dbReference>
<keyword evidence="3 4" id="KW-0326">Glycosidase</keyword>
<dbReference type="AlphaFoldDB" id="A0AAJ5WAX8"/>
<evidence type="ECO:0000313" key="6">
    <source>
        <dbReference type="Proteomes" id="UP001214530"/>
    </source>
</evidence>
<dbReference type="InterPro" id="IPR011050">
    <property type="entry name" value="Pectin_lyase_fold/virulence"/>
</dbReference>
<dbReference type="EMBL" id="CP119313">
    <property type="protein sequence ID" value="WEK20990.1"/>
    <property type="molecule type" value="Genomic_DNA"/>
</dbReference>
<name>A0AAJ5WAX8_9SPHI</name>
<dbReference type="SUPFAM" id="SSF51126">
    <property type="entry name" value="Pectin lyase-like"/>
    <property type="match status" value="1"/>
</dbReference>
<dbReference type="GO" id="GO:0005975">
    <property type="term" value="P:carbohydrate metabolic process"/>
    <property type="evidence" value="ECO:0007669"/>
    <property type="project" value="InterPro"/>
</dbReference>
<dbReference type="PANTHER" id="PTHR31339">
    <property type="entry name" value="PECTIN LYASE-RELATED"/>
    <property type="match status" value="1"/>
</dbReference>
<dbReference type="PANTHER" id="PTHR31339:SF9">
    <property type="entry name" value="PLASMIN AND FIBRONECTIN-BINDING PROTEIN A"/>
    <property type="match status" value="1"/>
</dbReference>
<proteinExistence type="inferred from homology"/>
<sequence>MRNTILAVLLFLFSPAILLAQFNVKEFGAKGDGQTMDTRSIQQAIDKAFESKGGVVIVPAGTFKIGTLILKDNVNLHLDAGALLLGSPDYRDYTEVVQKYESRTRDLYARYFMIFAEGAKNISITGSGTIHGNGLKNFQEVKPQNLRPYMIRLVSCHNVSLNGISLLEAANWTLHLLGCKDVNVSGIVIENEGEGNRDGLDIDGCQRVTVANSRFSTTDDAIVMKATSDTLCQDIAITNCTFRRIGGSALKTGTESNGGFKNITISNCVIKDIPVHAGIELMTVDGGIMQNILIENISMEDVATPFFIRLGIRARPFKSGQYVKEIEDVKDISLTNISAINAKLPSSIIGLHNNKIKNVTISNYTARYAYVQHADPYNKVSFQEFEYPAAAMFSKLPAYGIYCRSVDELHLQNVRIYTVENEKRPAITFDRINNLELFSVKAEVKQQDAPMLYIRNSKGITAAFCKTIGINNALFEMEGASNFNVHLSSNILQNGQKETRVAPALADHAVFEDFDTEIKYTVNSGAKIQGLTAHDLKNPLKIKLNSRKGALQLCLLSLNSTKKPQKVLVKYDGIIQEFLISWNEWGWAPISLLKEYQGNEKVEFEIVSVDPNANLKIAKIYLRYQDIGFTD</sequence>
<evidence type="ECO:0000256" key="4">
    <source>
        <dbReference type="RuleBase" id="RU361169"/>
    </source>
</evidence>
<organism evidence="5 6">
    <name type="scientific">Candidatus Pedobacter colombiensis</name>
    <dbReference type="NCBI Taxonomy" id="3121371"/>
    <lineage>
        <taxon>Bacteria</taxon>
        <taxon>Pseudomonadati</taxon>
        <taxon>Bacteroidota</taxon>
        <taxon>Sphingobacteriia</taxon>
        <taxon>Sphingobacteriales</taxon>
        <taxon>Sphingobacteriaceae</taxon>
        <taxon>Pedobacter</taxon>
    </lineage>
</organism>
<dbReference type="InterPro" id="IPR006626">
    <property type="entry name" value="PbH1"/>
</dbReference>
<accession>A0AAJ5WAX8</accession>
<evidence type="ECO:0000256" key="2">
    <source>
        <dbReference type="ARBA" id="ARBA00022801"/>
    </source>
</evidence>
<dbReference type="Proteomes" id="UP001214530">
    <property type="component" value="Chromosome"/>
</dbReference>
<dbReference type="InterPro" id="IPR000743">
    <property type="entry name" value="Glyco_hydro_28"/>
</dbReference>